<sequence>MPPQRATRRTAAETENNATNNAAVSRNEIAQIVADQIAAAIPNIVAQLTPNGNSGINGGTNGNDRTNGAADTNGTEGNNGTIGVNVQTTA</sequence>
<gene>
    <name evidence="1" type="ORF">L1987_70531</name>
</gene>
<accession>A0ACB9AP50</accession>
<name>A0ACB9AP50_9ASTR</name>
<keyword evidence="2" id="KW-1185">Reference proteome</keyword>
<comment type="caution">
    <text evidence="1">The sequence shown here is derived from an EMBL/GenBank/DDBJ whole genome shotgun (WGS) entry which is preliminary data.</text>
</comment>
<protein>
    <submittedName>
        <fullName evidence="1">Uncharacterized protein</fullName>
    </submittedName>
</protein>
<evidence type="ECO:0000313" key="2">
    <source>
        <dbReference type="Proteomes" id="UP001056120"/>
    </source>
</evidence>
<proteinExistence type="predicted"/>
<reference evidence="1 2" key="2">
    <citation type="journal article" date="2022" name="Mol. Ecol. Resour.">
        <title>The genomes of chicory, endive, great burdock and yacon provide insights into Asteraceae paleo-polyploidization history and plant inulin production.</title>
        <authorList>
            <person name="Fan W."/>
            <person name="Wang S."/>
            <person name="Wang H."/>
            <person name="Wang A."/>
            <person name="Jiang F."/>
            <person name="Liu H."/>
            <person name="Zhao H."/>
            <person name="Xu D."/>
            <person name="Zhang Y."/>
        </authorList>
    </citation>
    <scope>NUCLEOTIDE SEQUENCE [LARGE SCALE GENOMIC DNA]</scope>
    <source>
        <strain evidence="2">cv. Yunnan</strain>
        <tissue evidence="1">Leaves</tissue>
    </source>
</reference>
<reference evidence="2" key="1">
    <citation type="journal article" date="2022" name="Mol. Ecol. Resour.">
        <title>The genomes of chicory, endive, great burdock and yacon provide insights into Asteraceae palaeo-polyploidization history and plant inulin production.</title>
        <authorList>
            <person name="Fan W."/>
            <person name="Wang S."/>
            <person name="Wang H."/>
            <person name="Wang A."/>
            <person name="Jiang F."/>
            <person name="Liu H."/>
            <person name="Zhao H."/>
            <person name="Xu D."/>
            <person name="Zhang Y."/>
        </authorList>
    </citation>
    <scope>NUCLEOTIDE SEQUENCE [LARGE SCALE GENOMIC DNA]</scope>
    <source>
        <strain evidence="2">cv. Yunnan</strain>
    </source>
</reference>
<organism evidence="1 2">
    <name type="scientific">Smallanthus sonchifolius</name>
    <dbReference type="NCBI Taxonomy" id="185202"/>
    <lineage>
        <taxon>Eukaryota</taxon>
        <taxon>Viridiplantae</taxon>
        <taxon>Streptophyta</taxon>
        <taxon>Embryophyta</taxon>
        <taxon>Tracheophyta</taxon>
        <taxon>Spermatophyta</taxon>
        <taxon>Magnoliopsida</taxon>
        <taxon>eudicotyledons</taxon>
        <taxon>Gunneridae</taxon>
        <taxon>Pentapetalae</taxon>
        <taxon>asterids</taxon>
        <taxon>campanulids</taxon>
        <taxon>Asterales</taxon>
        <taxon>Asteraceae</taxon>
        <taxon>Asteroideae</taxon>
        <taxon>Heliantheae alliance</taxon>
        <taxon>Millerieae</taxon>
        <taxon>Smallanthus</taxon>
    </lineage>
</organism>
<evidence type="ECO:0000313" key="1">
    <source>
        <dbReference type="EMBL" id="KAI3711982.1"/>
    </source>
</evidence>
<dbReference type="EMBL" id="CM042041">
    <property type="protein sequence ID" value="KAI3711982.1"/>
    <property type="molecule type" value="Genomic_DNA"/>
</dbReference>
<dbReference type="Proteomes" id="UP001056120">
    <property type="component" value="Linkage Group LG24"/>
</dbReference>